<keyword evidence="2" id="KW-1185">Reference proteome</keyword>
<evidence type="ECO:0000313" key="2">
    <source>
        <dbReference type="Proteomes" id="UP001159427"/>
    </source>
</evidence>
<organism evidence="1 2">
    <name type="scientific">Porites evermanni</name>
    <dbReference type="NCBI Taxonomy" id="104178"/>
    <lineage>
        <taxon>Eukaryota</taxon>
        <taxon>Metazoa</taxon>
        <taxon>Cnidaria</taxon>
        <taxon>Anthozoa</taxon>
        <taxon>Hexacorallia</taxon>
        <taxon>Scleractinia</taxon>
        <taxon>Fungiina</taxon>
        <taxon>Poritidae</taxon>
        <taxon>Porites</taxon>
    </lineage>
</organism>
<protein>
    <submittedName>
        <fullName evidence="1">Uncharacterized protein</fullName>
    </submittedName>
</protein>
<reference evidence="1 2" key="1">
    <citation type="submission" date="2022-05" db="EMBL/GenBank/DDBJ databases">
        <authorList>
            <consortium name="Genoscope - CEA"/>
            <person name="William W."/>
        </authorList>
    </citation>
    <scope>NUCLEOTIDE SEQUENCE [LARGE SCALE GENOMIC DNA]</scope>
</reference>
<evidence type="ECO:0000313" key="1">
    <source>
        <dbReference type="EMBL" id="CAH3185779.1"/>
    </source>
</evidence>
<sequence length="197" mass="23506">MPSWIRSSFVDPGLEESRLETHTYCDSESVKTMRQMKDVNLVDFVELTLKSKEDFDCALDIMLQSNLVDYLKYFLLPQPEDWPAQFYTSRGIEYRTLLNLLDNYIPLVLSIYSVSLKLNNFREYFEAMIRVWVVFTCLQRHHYNKAPLIWLAMVTYWRNNNPELYQLIWKNLVIFDEYPVENAHSIIRSKTNDHDSA</sequence>
<comment type="caution">
    <text evidence="1">The sequence shown here is derived from an EMBL/GenBank/DDBJ whole genome shotgun (WGS) entry which is preliminary data.</text>
</comment>
<gene>
    <name evidence="1" type="ORF">PEVE_00016348</name>
</gene>
<dbReference type="Proteomes" id="UP001159427">
    <property type="component" value="Unassembled WGS sequence"/>
</dbReference>
<dbReference type="EMBL" id="CALNXI010002285">
    <property type="protein sequence ID" value="CAH3185779.1"/>
    <property type="molecule type" value="Genomic_DNA"/>
</dbReference>
<name>A0ABN8S7L2_9CNID</name>
<proteinExistence type="predicted"/>
<accession>A0ABN8S7L2</accession>